<accession>G0VI21</accession>
<proteinExistence type="predicted"/>
<dbReference type="HOGENOM" id="CLU_1337829_0_0_1"/>
<evidence type="ECO:0000256" key="1">
    <source>
        <dbReference type="SAM" id="MobiDB-lite"/>
    </source>
</evidence>
<dbReference type="GeneID" id="96904721"/>
<gene>
    <name evidence="2" type="primary">NCAS0G01680</name>
    <name evidence="2" type="ordered locus">NCAS_0G01680</name>
</gene>
<sequence>MKIMGEGQDDYEYQTIEDDPRYHGLNKLVKAESGLNADGFEPDDEGINEMEELTIHPEHVHHRHGILPEDVSGVDLLHLEKDKVGIPGCGKGSSHHEKMHMSQHVVNPNMTVESRMNEKTIPENAQNTSMPQFGKNIESAIPGAGLPDAHPHHIDAFPCPNTHHYVTETQTVTDDSSIPRSELREQKQEIKQNVSREKEQHIQNI</sequence>
<feature type="compositionally biased region" description="Polar residues" evidence="1">
    <location>
        <begin position="170"/>
        <end position="179"/>
    </location>
</feature>
<dbReference type="KEGG" id="ncs:NCAS_0G01680"/>
<feature type="compositionally biased region" description="Basic and acidic residues" evidence="1">
    <location>
        <begin position="181"/>
        <end position="205"/>
    </location>
</feature>
<dbReference type="InParanoid" id="G0VI21"/>
<name>G0VI21_NAUCA</name>
<protein>
    <submittedName>
        <fullName evidence="2">Uncharacterized protein</fullName>
    </submittedName>
</protein>
<keyword evidence="3" id="KW-1185">Reference proteome</keyword>
<evidence type="ECO:0000313" key="3">
    <source>
        <dbReference type="Proteomes" id="UP000001640"/>
    </source>
</evidence>
<dbReference type="EMBL" id="HE576758">
    <property type="protein sequence ID" value="CCC71055.1"/>
    <property type="molecule type" value="Genomic_DNA"/>
</dbReference>
<feature type="region of interest" description="Disordered" evidence="1">
    <location>
        <begin position="170"/>
        <end position="205"/>
    </location>
</feature>
<dbReference type="FunCoup" id="G0VI21">
    <property type="interactions" value="41"/>
</dbReference>
<dbReference type="RefSeq" id="XP_003677408.1">
    <property type="nucleotide sequence ID" value="XM_003677360.1"/>
</dbReference>
<reference evidence="2 3" key="1">
    <citation type="journal article" date="2011" name="Proc. Natl. Acad. Sci. U.S.A.">
        <title>Evolutionary erosion of yeast sex chromosomes by mating-type switching accidents.</title>
        <authorList>
            <person name="Gordon J.L."/>
            <person name="Armisen D."/>
            <person name="Proux-Wera E."/>
            <person name="Oheigeartaigh S.S."/>
            <person name="Byrne K.P."/>
            <person name="Wolfe K.H."/>
        </authorList>
    </citation>
    <scope>NUCLEOTIDE SEQUENCE [LARGE SCALE GENOMIC DNA]</scope>
    <source>
        <strain evidence="3">ATCC 76901 / BCRC 22586 / CBS 4309 / NBRC 1992 / NRRL Y-12630</strain>
    </source>
</reference>
<dbReference type="eggNOG" id="ENOG502SFSZ">
    <property type="taxonomic scope" value="Eukaryota"/>
</dbReference>
<organism evidence="2 3">
    <name type="scientific">Naumovozyma castellii</name>
    <name type="common">Yeast</name>
    <name type="synonym">Saccharomyces castellii</name>
    <dbReference type="NCBI Taxonomy" id="27288"/>
    <lineage>
        <taxon>Eukaryota</taxon>
        <taxon>Fungi</taxon>
        <taxon>Dikarya</taxon>
        <taxon>Ascomycota</taxon>
        <taxon>Saccharomycotina</taxon>
        <taxon>Saccharomycetes</taxon>
        <taxon>Saccharomycetales</taxon>
        <taxon>Saccharomycetaceae</taxon>
        <taxon>Naumovozyma</taxon>
    </lineage>
</organism>
<dbReference type="Proteomes" id="UP000001640">
    <property type="component" value="Chromosome 7"/>
</dbReference>
<dbReference type="AlphaFoldDB" id="G0VI21"/>
<evidence type="ECO:0000313" key="2">
    <source>
        <dbReference type="EMBL" id="CCC71055.1"/>
    </source>
</evidence>
<reference key="2">
    <citation type="submission" date="2011-08" db="EMBL/GenBank/DDBJ databases">
        <title>Genome sequence of Naumovozyma castellii.</title>
        <authorList>
            <person name="Gordon J.L."/>
            <person name="Armisen D."/>
            <person name="Proux-Wera E."/>
            <person name="OhEigeartaigh S.S."/>
            <person name="Byrne K.P."/>
            <person name="Wolfe K.H."/>
        </authorList>
    </citation>
    <scope>NUCLEOTIDE SEQUENCE</scope>
    <source>
        <strain>Type strain:CBS 4309</strain>
    </source>
</reference>